<dbReference type="EMBL" id="RJVU01002272">
    <property type="protein sequence ID" value="ROL55118.1"/>
    <property type="molecule type" value="Genomic_DNA"/>
</dbReference>
<keyword evidence="2" id="KW-0812">Transmembrane</keyword>
<dbReference type="AlphaFoldDB" id="A0A3N0ZAY2"/>
<keyword evidence="2" id="KW-0472">Membrane</keyword>
<keyword evidence="2" id="KW-1133">Transmembrane helix</keyword>
<evidence type="ECO:0000256" key="2">
    <source>
        <dbReference type="SAM" id="Phobius"/>
    </source>
</evidence>
<feature type="transmembrane region" description="Helical" evidence="2">
    <location>
        <begin position="13"/>
        <end position="33"/>
    </location>
</feature>
<comment type="caution">
    <text evidence="3">The sequence shown here is derived from an EMBL/GenBank/DDBJ whole genome shotgun (WGS) entry which is preliminary data.</text>
</comment>
<evidence type="ECO:0000313" key="4">
    <source>
        <dbReference type="Proteomes" id="UP000281406"/>
    </source>
</evidence>
<feature type="compositionally biased region" description="Basic and acidic residues" evidence="1">
    <location>
        <begin position="116"/>
        <end position="149"/>
    </location>
</feature>
<gene>
    <name evidence="3" type="ORF">DPX16_0813</name>
</gene>
<dbReference type="OrthoDB" id="10665873at2759"/>
<organism evidence="3 4">
    <name type="scientific">Anabarilius grahami</name>
    <name type="common">Kanglang fish</name>
    <name type="synonym">Barilius grahami</name>
    <dbReference type="NCBI Taxonomy" id="495550"/>
    <lineage>
        <taxon>Eukaryota</taxon>
        <taxon>Metazoa</taxon>
        <taxon>Chordata</taxon>
        <taxon>Craniata</taxon>
        <taxon>Vertebrata</taxon>
        <taxon>Euteleostomi</taxon>
        <taxon>Actinopterygii</taxon>
        <taxon>Neopterygii</taxon>
        <taxon>Teleostei</taxon>
        <taxon>Ostariophysi</taxon>
        <taxon>Cypriniformes</taxon>
        <taxon>Xenocyprididae</taxon>
        <taxon>Xenocypridinae</taxon>
        <taxon>Xenocypridinae incertae sedis</taxon>
        <taxon>Anabarilius</taxon>
    </lineage>
</organism>
<feature type="compositionally biased region" description="Basic and acidic residues" evidence="1">
    <location>
        <begin position="52"/>
        <end position="96"/>
    </location>
</feature>
<protein>
    <submittedName>
        <fullName evidence="3">Uncharacterized protein</fullName>
    </submittedName>
</protein>
<feature type="region of interest" description="Disordered" evidence="1">
    <location>
        <begin position="51"/>
        <end position="149"/>
    </location>
</feature>
<evidence type="ECO:0000313" key="3">
    <source>
        <dbReference type="EMBL" id="ROL55118.1"/>
    </source>
</evidence>
<keyword evidence="4" id="KW-1185">Reference proteome</keyword>
<proteinExistence type="predicted"/>
<dbReference type="Proteomes" id="UP000281406">
    <property type="component" value="Unassembled WGS sequence"/>
</dbReference>
<evidence type="ECO:0000256" key="1">
    <source>
        <dbReference type="SAM" id="MobiDB-lite"/>
    </source>
</evidence>
<name>A0A3N0ZAY2_ANAGA</name>
<sequence>MADRAIQGAMSGWAVWGVMAWTPGSATLATGIWRPPKKKLGTRKRVAYGLWTKERAASGRRREPPRDEGESRLGTKERAASGRRREPPRDEGESHLGMKRRRTWREPPQASGRGTESPRDEGQSHLGTRDRVTSGRGTESPRDEGQSRLWTRDEGQCRLWTRDEGQCCLWTIRGSDQKSINQKFSSSSGEDLGMVGVLAEGSGVAATILTVGTDVAAAILAEGSGAVGGHLDRGLRCGGGHLDRGLRHGGGHLMTRLWSGGHLATRLRDGGHPHHCTEDLRTCWRIAMDGFPERRSSAGMVL</sequence>
<accession>A0A3N0ZAY2</accession>
<reference evidence="3 4" key="1">
    <citation type="submission" date="2018-10" db="EMBL/GenBank/DDBJ databases">
        <title>Genome assembly for a Yunnan-Guizhou Plateau 3E fish, Anabarilius grahami (Regan), and its evolutionary and genetic applications.</title>
        <authorList>
            <person name="Jiang W."/>
        </authorList>
    </citation>
    <scope>NUCLEOTIDE SEQUENCE [LARGE SCALE GENOMIC DNA]</scope>
    <source>
        <strain evidence="3">AG-KIZ</strain>
        <tissue evidence="3">Muscle</tissue>
    </source>
</reference>